<dbReference type="InterPro" id="IPR043129">
    <property type="entry name" value="ATPase_NBD"/>
</dbReference>
<dbReference type="Proteomes" id="UP001160550">
    <property type="component" value="Unassembled WGS sequence"/>
</dbReference>
<keyword evidence="1" id="KW-1133">Transmembrane helix</keyword>
<dbReference type="Pfam" id="PF05137">
    <property type="entry name" value="PilN"/>
    <property type="match status" value="1"/>
</dbReference>
<protein>
    <submittedName>
        <fullName evidence="2">PilN domain-containing protein</fullName>
    </submittedName>
</protein>
<organism evidence="2 3">
    <name type="scientific">Luteimonas composti</name>
    <dbReference type="NCBI Taxonomy" id="398257"/>
    <lineage>
        <taxon>Bacteria</taxon>
        <taxon>Pseudomonadati</taxon>
        <taxon>Pseudomonadota</taxon>
        <taxon>Gammaproteobacteria</taxon>
        <taxon>Lysobacterales</taxon>
        <taxon>Lysobacteraceae</taxon>
        <taxon>Luteimonas</taxon>
    </lineage>
</organism>
<comment type="caution">
    <text evidence="2">The sequence shown here is derived from an EMBL/GenBank/DDBJ whole genome shotgun (WGS) entry which is preliminary data.</text>
</comment>
<dbReference type="PANTHER" id="PTHR40278:SF1">
    <property type="entry name" value="DNA UTILIZATION PROTEIN HOFN"/>
    <property type="match status" value="1"/>
</dbReference>
<keyword evidence="3" id="KW-1185">Reference proteome</keyword>
<feature type="transmembrane region" description="Helical" evidence="1">
    <location>
        <begin position="218"/>
        <end position="237"/>
    </location>
</feature>
<dbReference type="SUPFAM" id="SSF53067">
    <property type="entry name" value="Actin-like ATPase domain"/>
    <property type="match status" value="1"/>
</dbReference>
<dbReference type="RefSeq" id="WP_280941547.1">
    <property type="nucleotide sequence ID" value="NZ_JARYGX010000010.1"/>
</dbReference>
<dbReference type="Gene3D" id="3.30.420.380">
    <property type="match status" value="1"/>
</dbReference>
<reference evidence="2" key="2">
    <citation type="submission" date="2023-04" db="EMBL/GenBank/DDBJ databases">
        <authorList>
            <person name="Sun J.-Q."/>
        </authorList>
    </citation>
    <scope>NUCLEOTIDE SEQUENCE</scope>
    <source>
        <strain evidence="2">CC-YY355</strain>
    </source>
</reference>
<accession>A0ABT6MP12</accession>
<dbReference type="InterPro" id="IPR007813">
    <property type="entry name" value="PilN"/>
</dbReference>
<proteinExistence type="predicted"/>
<keyword evidence="1" id="KW-0812">Transmembrane</keyword>
<dbReference type="InterPro" id="IPR052534">
    <property type="entry name" value="Extracell_DNA_Util/SecSys_Comp"/>
</dbReference>
<evidence type="ECO:0000313" key="2">
    <source>
        <dbReference type="EMBL" id="MDH7452340.1"/>
    </source>
</evidence>
<dbReference type="PANTHER" id="PTHR40278">
    <property type="entry name" value="DNA UTILIZATION PROTEIN HOFN"/>
    <property type="match status" value="1"/>
</dbReference>
<name>A0ABT6MP12_9GAMM</name>
<sequence>MESRSGLRGGLRRVEGSLRPRLRGFRQWWTRSLAAWLPARMRDLFGLSPQRLLLQPAEGGLQLALWRGEQVRTLAHVPLPPEVEQVDPLGRLLAPSMARVPRWLLLPGSAVLRRRLTLPAAAGDRLREVLGFEIDRQTPFTAADVSYDARPLGRRGDQLEAELVVVPRATLSAALAALGPLAPTLAGVDVAEADGSPLGVNLASGAARRRDDPSRGRNLILLLVALLALAAGMWQMLANREAAADFFAAQVEAEVERARSASLERRQLVDLIEGGAFLRAARAGRPTMVEVMDELARRLPDDTYLEKLSVEGDRILLIGLSREASALVARLQGSTLWSEPTLAGALQPDPRTRMDRFTLTATLNVADARPAARPATGGPDAAGGH</sequence>
<gene>
    <name evidence="2" type="ORF">QF205_04470</name>
</gene>
<dbReference type="EMBL" id="JARYGX010000010">
    <property type="protein sequence ID" value="MDH7452340.1"/>
    <property type="molecule type" value="Genomic_DNA"/>
</dbReference>
<evidence type="ECO:0000313" key="3">
    <source>
        <dbReference type="Proteomes" id="UP001160550"/>
    </source>
</evidence>
<keyword evidence="1" id="KW-0472">Membrane</keyword>
<evidence type="ECO:0000256" key="1">
    <source>
        <dbReference type="SAM" id="Phobius"/>
    </source>
</evidence>
<reference evidence="2" key="1">
    <citation type="journal article" date="2007" name="Int. J. Syst. Evol. Microbiol.">
        <title>Luteimonas composti sp. nov., a moderately thermophilic bacterium isolated from food waste.</title>
        <authorList>
            <person name="Young C.C."/>
            <person name="Kampfer P."/>
            <person name="Chen W.M."/>
            <person name="Yen W.S."/>
            <person name="Arun A.B."/>
            <person name="Lai W.A."/>
            <person name="Shen F.T."/>
            <person name="Rekha P.D."/>
            <person name="Lin K.Y."/>
            <person name="Chou J.H."/>
        </authorList>
    </citation>
    <scope>NUCLEOTIDE SEQUENCE</scope>
    <source>
        <strain evidence="2">CC-YY355</strain>
    </source>
</reference>